<evidence type="ECO:0000256" key="1">
    <source>
        <dbReference type="ARBA" id="ARBA00022723"/>
    </source>
</evidence>
<reference evidence="6 7" key="1">
    <citation type="submission" date="2019-03" db="EMBL/GenBank/DDBJ databases">
        <title>An improved genome assembly of the fluke Schistosoma japonicum.</title>
        <authorList>
            <person name="Hu W."/>
            <person name="Luo F."/>
            <person name="Yin M."/>
            <person name="Mo X."/>
            <person name="Sun C."/>
            <person name="Wu Q."/>
            <person name="Zhu B."/>
            <person name="Xiang M."/>
            <person name="Wang J."/>
            <person name="Wang Y."/>
            <person name="Zhang T."/>
            <person name="Xu B."/>
            <person name="Zheng H."/>
            <person name="Feng Z."/>
        </authorList>
    </citation>
    <scope>NUCLEOTIDE SEQUENCE [LARGE SCALE GENOMIC DNA]</scope>
    <source>
        <strain evidence="6">HuSjv2</strain>
        <tissue evidence="6">Worms</tissue>
    </source>
</reference>
<dbReference type="PROSITE" id="PS50103">
    <property type="entry name" value="ZF_C3H1"/>
    <property type="match status" value="1"/>
</dbReference>
<dbReference type="AlphaFoldDB" id="A0A4Z2D6E4"/>
<dbReference type="Gene3D" id="4.10.1000.10">
    <property type="entry name" value="Zinc finger, CCCH-type"/>
    <property type="match status" value="1"/>
</dbReference>
<feature type="domain" description="C3H1-type" evidence="5">
    <location>
        <begin position="924"/>
        <end position="951"/>
    </location>
</feature>
<feature type="zinc finger region" description="C3H1-type" evidence="4">
    <location>
        <begin position="924"/>
        <end position="951"/>
    </location>
</feature>
<gene>
    <name evidence="6" type="ORF">EWB00_004125</name>
</gene>
<dbReference type="Proteomes" id="UP000311919">
    <property type="component" value="Unassembled WGS sequence"/>
</dbReference>
<dbReference type="SMART" id="SM00356">
    <property type="entry name" value="ZnF_C3H1"/>
    <property type="match status" value="2"/>
</dbReference>
<comment type="caution">
    <text evidence="6">The sequence shown here is derived from an EMBL/GenBank/DDBJ whole genome shotgun (WGS) entry which is preliminary data.</text>
</comment>
<evidence type="ECO:0000256" key="3">
    <source>
        <dbReference type="ARBA" id="ARBA00022833"/>
    </source>
</evidence>
<evidence type="ECO:0000313" key="7">
    <source>
        <dbReference type="Proteomes" id="UP000311919"/>
    </source>
</evidence>
<evidence type="ECO:0000256" key="4">
    <source>
        <dbReference type="PROSITE-ProRule" id="PRU00723"/>
    </source>
</evidence>
<dbReference type="InterPro" id="IPR000571">
    <property type="entry name" value="Znf_CCCH"/>
</dbReference>
<dbReference type="InterPro" id="IPR036855">
    <property type="entry name" value="Znf_CCCH_sf"/>
</dbReference>
<keyword evidence="7" id="KW-1185">Reference proteome</keyword>
<evidence type="ECO:0000313" key="6">
    <source>
        <dbReference type="EMBL" id="TNN12055.1"/>
    </source>
</evidence>
<sequence>MVLECNYSLNCNSESAKHNFADLEEFPALTKSKPISFCCATWKKQTVLPSEDFIESESTGNDMFTVSKKKRLKKKKKPTVYCEESTDDSSPIKYSDRCFFVRDKVKFISTSQPLLHENQFQFPQSQPISGAILINSDSHLSESPIVEATNSLQAEDEGFAEDLVDCTTNHHLRACFSPPTSASNIQPSDPTYHSLQIKPIYESRRINSLLPSYTTADQMTLLGSNQSALNSCPVNRERLLTSVRQTNSEQHARSMSPSNLVDIYLSSKDVNDLGDEDDMEGTDLLHLISNSLDRFNAIVHPLDNNMSALTSGLGESRNILSESYSSRYSQDCLFPSDVVTKPMTILSSDKEYKLSNVNIDSKVPISKHINHSSLLSLNSELGQISGRLLDTNNSSCISSCSSFGHSPLSLSYSFSNEVSISSCQSSDRNTTYYPNIPSTIPINVTAPSVVGYTMPPPTGSIRVNNPLVDKSKSCWLTFPNGIQHNTKVLTPSVEPNNLLVDLINNNRNMLTDSDIEMLNYLNLDLRNLFRNVSTTATTPTCTTSIIGGPSLHQHVSNSISNTVNRYNNNNNSNWSTVTTNIDNKCKTVSSSVNDNGSLWNQNKFLQSKILLMNKTQLLRDPMLQLQTTTVSSLPLHSIIAAPLTPLDITKYECSNNISDKTRLNPSNKIIFNTRCMNVPYSKRINNNNFITSYSLPLVDGSKEWSTEATSSLPCVTGNSILAHSVEYHPNTSVSTVGSVVTTTSSCSITRTPPLINMNHPFITENSTTNCVPTIGPSPTASSKSKVSFGGLTLPVCNNSTVKSGNRLNEGFRNTHRRRHNNIPSNTNVNSICSMATLNSSTPICSTANPNTHLSSTKSLPRYLNSQTTQVLAATITTDSISSSSSLYPGTELVNGKPPIAKWRRACSFYLRGHCIKEDCEFAHDLTKVTCKFWEMGECFKGSTCPFLHGYPPELNIDQSNNK</sequence>
<keyword evidence="2 4" id="KW-0863">Zinc-finger</keyword>
<keyword evidence="1 4" id="KW-0479">Metal-binding</keyword>
<dbReference type="EMBL" id="SKCS01000272">
    <property type="protein sequence ID" value="TNN12055.1"/>
    <property type="molecule type" value="Genomic_DNA"/>
</dbReference>
<accession>A0A4Z2D6E4</accession>
<dbReference type="STRING" id="6182.A0A4Z2D6E4"/>
<evidence type="ECO:0000259" key="5">
    <source>
        <dbReference type="PROSITE" id="PS50103"/>
    </source>
</evidence>
<protein>
    <recommendedName>
        <fullName evidence="5">C3H1-type domain-containing protein</fullName>
    </recommendedName>
</protein>
<dbReference type="GO" id="GO:0008270">
    <property type="term" value="F:zinc ion binding"/>
    <property type="evidence" value="ECO:0007669"/>
    <property type="project" value="UniProtKB-KW"/>
</dbReference>
<dbReference type="SUPFAM" id="SSF90229">
    <property type="entry name" value="CCCH zinc finger"/>
    <property type="match status" value="1"/>
</dbReference>
<dbReference type="OrthoDB" id="3247158at2759"/>
<keyword evidence="3 4" id="KW-0862">Zinc</keyword>
<proteinExistence type="predicted"/>
<name>A0A4Z2D6E4_SCHJA</name>
<organism evidence="6 7">
    <name type="scientific">Schistosoma japonicum</name>
    <name type="common">Blood fluke</name>
    <dbReference type="NCBI Taxonomy" id="6182"/>
    <lineage>
        <taxon>Eukaryota</taxon>
        <taxon>Metazoa</taxon>
        <taxon>Spiralia</taxon>
        <taxon>Lophotrochozoa</taxon>
        <taxon>Platyhelminthes</taxon>
        <taxon>Trematoda</taxon>
        <taxon>Digenea</taxon>
        <taxon>Strigeidida</taxon>
        <taxon>Schistosomatoidea</taxon>
        <taxon>Schistosomatidae</taxon>
        <taxon>Schistosoma</taxon>
    </lineage>
</organism>
<evidence type="ECO:0000256" key="2">
    <source>
        <dbReference type="ARBA" id="ARBA00022771"/>
    </source>
</evidence>